<gene>
    <name evidence="1" type="ORF">M422DRAFT_53756</name>
</gene>
<evidence type="ECO:0000313" key="2">
    <source>
        <dbReference type="Proteomes" id="UP000054279"/>
    </source>
</evidence>
<sequence>MTLIGTTGQCISVAGPSSGNITNITRVTPGAGPEAFAKGTGTNNQEGYTILPVLQKHSLAIANTAPPSFDMATLTGLNLQEMINAAILTQPLVQVQQPIQQPASMQQPGMSNRSEVMGTNPGMHAAGTFDQMTNDMQLHTALLTNHTGFDPRMGLEAEFAMDQFGTGNDFLTPPGGGGW</sequence>
<keyword evidence="2" id="KW-1185">Reference proteome</keyword>
<dbReference type="Proteomes" id="UP000054279">
    <property type="component" value="Unassembled WGS sequence"/>
</dbReference>
<proteinExistence type="predicted"/>
<name>A0A0C9UYG7_SPHS4</name>
<evidence type="ECO:0000313" key="1">
    <source>
        <dbReference type="EMBL" id="KIJ30416.1"/>
    </source>
</evidence>
<dbReference type="EMBL" id="KN837262">
    <property type="protein sequence ID" value="KIJ30416.1"/>
    <property type="molecule type" value="Genomic_DNA"/>
</dbReference>
<dbReference type="HOGENOM" id="CLU_1504372_0_0_1"/>
<protein>
    <submittedName>
        <fullName evidence="1">Uncharacterized protein</fullName>
    </submittedName>
</protein>
<organism evidence="1 2">
    <name type="scientific">Sphaerobolus stellatus (strain SS14)</name>
    <dbReference type="NCBI Taxonomy" id="990650"/>
    <lineage>
        <taxon>Eukaryota</taxon>
        <taxon>Fungi</taxon>
        <taxon>Dikarya</taxon>
        <taxon>Basidiomycota</taxon>
        <taxon>Agaricomycotina</taxon>
        <taxon>Agaricomycetes</taxon>
        <taxon>Phallomycetidae</taxon>
        <taxon>Geastrales</taxon>
        <taxon>Sphaerobolaceae</taxon>
        <taxon>Sphaerobolus</taxon>
    </lineage>
</organism>
<dbReference type="AlphaFoldDB" id="A0A0C9UYG7"/>
<reference evidence="1 2" key="1">
    <citation type="submission" date="2014-06" db="EMBL/GenBank/DDBJ databases">
        <title>Evolutionary Origins and Diversification of the Mycorrhizal Mutualists.</title>
        <authorList>
            <consortium name="DOE Joint Genome Institute"/>
            <consortium name="Mycorrhizal Genomics Consortium"/>
            <person name="Kohler A."/>
            <person name="Kuo A."/>
            <person name="Nagy L.G."/>
            <person name="Floudas D."/>
            <person name="Copeland A."/>
            <person name="Barry K.W."/>
            <person name="Cichocki N."/>
            <person name="Veneault-Fourrey C."/>
            <person name="LaButti K."/>
            <person name="Lindquist E.A."/>
            <person name="Lipzen A."/>
            <person name="Lundell T."/>
            <person name="Morin E."/>
            <person name="Murat C."/>
            <person name="Riley R."/>
            <person name="Ohm R."/>
            <person name="Sun H."/>
            <person name="Tunlid A."/>
            <person name="Henrissat B."/>
            <person name="Grigoriev I.V."/>
            <person name="Hibbett D.S."/>
            <person name="Martin F."/>
        </authorList>
    </citation>
    <scope>NUCLEOTIDE SEQUENCE [LARGE SCALE GENOMIC DNA]</scope>
    <source>
        <strain evidence="1 2">SS14</strain>
    </source>
</reference>
<accession>A0A0C9UYG7</accession>